<protein>
    <recommendedName>
        <fullName evidence="1">D-inositol 3-phosphate glycosyltransferase</fullName>
    </recommendedName>
</protein>
<dbReference type="SUPFAM" id="SSF53756">
    <property type="entry name" value="UDP-Glycosyltransferase/glycogen phosphorylase"/>
    <property type="match status" value="1"/>
</dbReference>
<dbReference type="Gene3D" id="3.40.50.2000">
    <property type="entry name" value="Glycogen Phosphorylase B"/>
    <property type="match status" value="2"/>
</dbReference>
<dbReference type="EMBL" id="BAAAPE010000013">
    <property type="protein sequence ID" value="GAA2091409.1"/>
    <property type="molecule type" value="Genomic_DNA"/>
</dbReference>
<evidence type="ECO:0000256" key="4">
    <source>
        <dbReference type="SAM" id="MobiDB-lite"/>
    </source>
</evidence>
<evidence type="ECO:0000313" key="6">
    <source>
        <dbReference type="EMBL" id="GAA2091409.1"/>
    </source>
</evidence>
<dbReference type="Pfam" id="PF13439">
    <property type="entry name" value="Glyco_transf_4"/>
    <property type="match status" value="1"/>
</dbReference>
<feature type="compositionally biased region" description="Low complexity" evidence="4">
    <location>
        <begin position="556"/>
        <end position="566"/>
    </location>
</feature>
<dbReference type="PANTHER" id="PTHR12526:SF600">
    <property type="entry name" value="GLYCOSYL TRANSFERASE GROUP 1"/>
    <property type="match status" value="1"/>
</dbReference>
<keyword evidence="3" id="KW-0808">Transferase</keyword>
<accession>A0ABP5I2I5</accession>
<name>A0ABP5I2I5_9ACTN</name>
<keyword evidence="2" id="KW-0328">Glycosyltransferase</keyword>
<proteinExistence type="predicted"/>
<evidence type="ECO:0000256" key="1">
    <source>
        <dbReference type="ARBA" id="ARBA00021292"/>
    </source>
</evidence>
<evidence type="ECO:0000256" key="3">
    <source>
        <dbReference type="ARBA" id="ARBA00022679"/>
    </source>
</evidence>
<organism evidence="6 7">
    <name type="scientific">Streptomyces albiaxialis</name>
    <dbReference type="NCBI Taxonomy" id="329523"/>
    <lineage>
        <taxon>Bacteria</taxon>
        <taxon>Bacillati</taxon>
        <taxon>Actinomycetota</taxon>
        <taxon>Actinomycetes</taxon>
        <taxon>Kitasatosporales</taxon>
        <taxon>Streptomycetaceae</taxon>
        <taxon>Streptomyces</taxon>
    </lineage>
</organism>
<comment type="caution">
    <text evidence="6">The sequence shown here is derived from an EMBL/GenBank/DDBJ whole genome shotgun (WGS) entry which is preliminary data.</text>
</comment>
<reference evidence="7" key="1">
    <citation type="journal article" date="2019" name="Int. J. Syst. Evol. Microbiol.">
        <title>The Global Catalogue of Microorganisms (GCM) 10K type strain sequencing project: providing services to taxonomists for standard genome sequencing and annotation.</title>
        <authorList>
            <consortium name="The Broad Institute Genomics Platform"/>
            <consortium name="The Broad Institute Genome Sequencing Center for Infectious Disease"/>
            <person name="Wu L."/>
            <person name="Ma J."/>
        </authorList>
    </citation>
    <scope>NUCLEOTIDE SEQUENCE [LARGE SCALE GENOMIC DNA]</scope>
    <source>
        <strain evidence="7">JCM 15478</strain>
    </source>
</reference>
<dbReference type="Pfam" id="PF13692">
    <property type="entry name" value="Glyco_trans_1_4"/>
    <property type="match status" value="1"/>
</dbReference>
<dbReference type="PANTHER" id="PTHR12526">
    <property type="entry name" value="GLYCOSYLTRANSFERASE"/>
    <property type="match status" value="1"/>
</dbReference>
<dbReference type="CDD" id="cd03801">
    <property type="entry name" value="GT4_PimA-like"/>
    <property type="match status" value="1"/>
</dbReference>
<evidence type="ECO:0000259" key="5">
    <source>
        <dbReference type="Pfam" id="PF13439"/>
    </source>
</evidence>
<sequence>MGSETPESPEPRRGRVVMLVNNGVDGDSRVQKSAASAAAAGWEVCLLGSSPDMRRRTWWHEGAEVRLLPKPSPLSVRAHDVRSPVLRRPLAYRDSRKAAQRAQWVKAYRADLRVRRDALALRARQENAPLSVPLRTAGLAVPRAASRVLGRWVALRTRQLASVQRRRGSLDSAADHMAVAFWKVALRRRAWQRLVPHLLDFDLAFAKEIDKLAPDLIHAHDYHMLGVAARAVVRARAEGRSVKLVWDAHEYVPGLNAPNPRWLAGVSGYERAHAAMADAVVTVSRPLAELLRKNHGLPELPTVTLNAPVAVPPAEAHGEDAEPVPDLRELCGIDASTPLVVYLGGISPARGVGDVIEALRRMPGVHLALVSKHPQSGLTPAARAVVGHTGIDERIHVLPYVPYWQVVPFVEPADVAVSPLHHLANHEIALSNKFFEYSQARLPLVVSDVRTMAETVRATGQGEVFRAEDPEDCARALRAVLADPARYRAAYDAPGLLEQWTWEAQGRKLDGLYTRLLADGPADGLPDGLTDDPELFREGDENADLCGGAREDRAAAGRPVRGQGTSRDGRRRGRPRGAAGEGRDGALPR</sequence>
<feature type="region of interest" description="Disordered" evidence="4">
    <location>
        <begin position="522"/>
        <end position="589"/>
    </location>
</feature>
<gene>
    <name evidence="6" type="ORF">GCM10009801_57350</name>
</gene>
<feature type="domain" description="Glycosyltransferase subfamily 4-like N-terminal" evidence="5">
    <location>
        <begin position="182"/>
        <end position="299"/>
    </location>
</feature>
<keyword evidence="7" id="KW-1185">Reference proteome</keyword>
<dbReference type="Proteomes" id="UP001500016">
    <property type="component" value="Unassembled WGS sequence"/>
</dbReference>
<evidence type="ECO:0000256" key="2">
    <source>
        <dbReference type="ARBA" id="ARBA00022676"/>
    </source>
</evidence>
<dbReference type="InterPro" id="IPR028098">
    <property type="entry name" value="Glyco_trans_4-like_N"/>
</dbReference>
<dbReference type="RefSeq" id="WP_344532185.1">
    <property type="nucleotide sequence ID" value="NZ_BAAAPE010000013.1"/>
</dbReference>
<evidence type="ECO:0000313" key="7">
    <source>
        <dbReference type="Proteomes" id="UP001500016"/>
    </source>
</evidence>